<feature type="region of interest" description="Disordered" evidence="1">
    <location>
        <begin position="30"/>
        <end position="75"/>
    </location>
</feature>
<organism evidence="3 4">
    <name type="scientific">Acetobacter malorum</name>
    <dbReference type="NCBI Taxonomy" id="178901"/>
    <lineage>
        <taxon>Bacteria</taxon>
        <taxon>Pseudomonadati</taxon>
        <taxon>Pseudomonadota</taxon>
        <taxon>Alphaproteobacteria</taxon>
        <taxon>Acetobacterales</taxon>
        <taxon>Acetobacteraceae</taxon>
        <taxon>Acetobacter</taxon>
    </lineage>
</organism>
<name>A0A177G5N7_9PROT</name>
<accession>A0A177G5N7</accession>
<proteinExistence type="predicted"/>
<keyword evidence="2" id="KW-0732">Signal</keyword>
<evidence type="ECO:0000313" key="4">
    <source>
        <dbReference type="Proteomes" id="UP000077349"/>
    </source>
</evidence>
<sequence length="201" mass="20307">MAIGKQFAFKAVTILSLGFVGAGAVPGFPGASAQAQQRDQGHSEHAGQGGHGMQNCPKEAAPLPDALKGWAGPTPVTAAATTDELDGVKLTAGKAVAAQLRSTADMHYAVRPEQPGGKVSSGGMFAFDAPAAGTYRVMLGSRAWLDVVQGGKTILSSGHNRGPACSGIGKMVDFPLAAGRAVIEVSGSGKPDMTLMVIPTP</sequence>
<evidence type="ECO:0000256" key="1">
    <source>
        <dbReference type="SAM" id="MobiDB-lite"/>
    </source>
</evidence>
<dbReference type="PATRIC" id="fig|178901.16.peg.3385"/>
<comment type="caution">
    <text evidence="3">The sequence shown here is derived from an EMBL/GenBank/DDBJ whole genome shotgun (WGS) entry which is preliminary data.</text>
</comment>
<dbReference type="EMBL" id="LVHD01000029">
    <property type="protein sequence ID" value="OAG75650.1"/>
    <property type="molecule type" value="Genomic_DNA"/>
</dbReference>
<feature type="chain" id="PRO_5008061658" description="Homogentisate 1,2-dioxygenase" evidence="2">
    <location>
        <begin position="25"/>
        <end position="201"/>
    </location>
</feature>
<evidence type="ECO:0000256" key="2">
    <source>
        <dbReference type="SAM" id="SignalP"/>
    </source>
</evidence>
<feature type="signal peptide" evidence="2">
    <location>
        <begin position="1"/>
        <end position="24"/>
    </location>
</feature>
<protein>
    <recommendedName>
        <fullName evidence="5">Homogentisate 1,2-dioxygenase</fullName>
    </recommendedName>
</protein>
<dbReference type="Proteomes" id="UP000077349">
    <property type="component" value="Unassembled WGS sequence"/>
</dbReference>
<evidence type="ECO:0000313" key="3">
    <source>
        <dbReference type="EMBL" id="OAG75650.1"/>
    </source>
</evidence>
<evidence type="ECO:0008006" key="5">
    <source>
        <dbReference type="Google" id="ProtNLM"/>
    </source>
</evidence>
<gene>
    <name evidence="3" type="ORF">Amal_03176</name>
</gene>
<reference evidence="3 4" key="1">
    <citation type="submission" date="2016-03" db="EMBL/GenBank/DDBJ databases">
        <title>Draft genome sequence of Acetobacter malorum CECT 7742, a strain isolated from strawberry vinegar.</title>
        <authorList>
            <person name="Sainz F."/>
            <person name="Mas A."/>
            <person name="Torija M.J."/>
        </authorList>
    </citation>
    <scope>NUCLEOTIDE SEQUENCE [LARGE SCALE GENOMIC DNA]</scope>
    <source>
        <strain evidence="3 4">CECT 7742</strain>
    </source>
</reference>
<dbReference type="AlphaFoldDB" id="A0A177G5N7"/>